<feature type="region of interest" description="Disordered" evidence="1">
    <location>
        <begin position="61"/>
        <end position="99"/>
    </location>
</feature>
<evidence type="ECO:0000313" key="3">
    <source>
        <dbReference type="EMBL" id="QHB80569.1"/>
    </source>
</evidence>
<name>A0A7U3RBN4_CARVO</name>
<accession>A0A7U3RBN4</accession>
<dbReference type="GO" id="GO:0007218">
    <property type="term" value="P:neuropeptide signaling pathway"/>
    <property type="evidence" value="ECO:0007669"/>
    <property type="project" value="UniProtKB-KW"/>
</dbReference>
<evidence type="ECO:0000256" key="2">
    <source>
        <dbReference type="SAM" id="SignalP"/>
    </source>
</evidence>
<keyword evidence="2" id="KW-0732">Signal</keyword>
<feature type="chain" id="PRO_5031328426" evidence="2">
    <location>
        <begin position="27"/>
        <end position="99"/>
    </location>
</feature>
<sequence>MSGKATVVCVCATLCVIILIAEMVTAAPTYADYENSIRDLYELMLQKEALEERLGHQIVRKSSRSPSLRLRFGRRSDPNILSGPQFLLPQSGEPERLEN</sequence>
<dbReference type="AlphaFoldDB" id="A0A7U3RBN4"/>
<evidence type="ECO:0000256" key="1">
    <source>
        <dbReference type="SAM" id="MobiDB-lite"/>
    </source>
</evidence>
<keyword evidence="3" id="KW-0527">Neuropeptide</keyword>
<dbReference type="EMBL" id="MN837672">
    <property type="protein sequence ID" value="QHB80569.1"/>
    <property type="molecule type" value="mRNA"/>
</dbReference>
<organism evidence="3">
    <name type="scientific">Carabus violaceus</name>
    <name type="common">Violet ground beetle</name>
    <dbReference type="NCBI Taxonomy" id="41075"/>
    <lineage>
        <taxon>Eukaryota</taxon>
        <taxon>Metazoa</taxon>
        <taxon>Ecdysozoa</taxon>
        <taxon>Arthropoda</taxon>
        <taxon>Hexapoda</taxon>
        <taxon>Insecta</taxon>
        <taxon>Pterygota</taxon>
        <taxon>Neoptera</taxon>
        <taxon>Endopterygota</taxon>
        <taxon>Coleoptera</taxon>
        <taxon>Adephaga</taxon>
        <taxon>Caraboidea</taxon>
        <taxon>Carabidae</taxon>
        <taxon>Carabinae</taxon>
        <taxon>Carabini</taxon>
        <taxon>Carabina</taxon>
        <taxon>Carabus</taxon>
        <taxon>Megodontus</taxon>
    </lineage>
</organism>
<feature type="signal peptide" evidence="2">
    <location>
        <begin position="1"/>
        <end position="26"/>
    </location>
</feature>
<proteinExistence type="evidence at transcript level"/>
<protein>
    <submittedName>
        <fullName evidence="3">Short neuropeptide F</fullName>
    </submittedName>
</protein>
<reference evidence="3" key="1">
    <citation type="journal article" date="2020" name="Insect Biochem. Mol. Biol.">
        <title>The Neuropeptidome of Carabus (Coleoptera, Adephaga: Carabidae).</title>
        <authorList>
            <person name="Ragionieri L."/>
            <person name="Predel R."/>
        </authorList>
    </citation>
    <scope>NUCLEOTIDE SEQUENCE</scope>
    <source>
        <strain evidence="3">48</strain>
    </source>
</reference>